<evidence type="ECO:0008006" key="4">
    <source>
        <dbReference type="Google" id="ProtNLM"/>
    </source>
</evidence>
<comment type="caution">
    <text evidence="2">The sequence shown here is derived from an EMBL/GenBank/DDBJ whole genome shotgun (WGS) entry which is preliminary data.</text>
</comment>
<organism evidence="2 3">
    <name type="scientific">Rubellimicrobium mesophilum DSM 19309</name>
    <dbReference type="NCBI Taxonomy" id="442562"/>
    <lineage>
        <taxon>Bacteria</taxon>
        <taxon>Pseudomonadati</taxon>
        <taxon>Pseudomonadota</taxon>
        <taxon>Alphaproteobacteria</taxon>
        <taxon>Rhodobacterales</taxon>
        <taxon>Roseobacteraceae</taxon>
        <taxon>Rubellimicrobium</taxon>
    </lineage>
</organism>
<evidence type="ECO:0000313" key="3">
    <source>
        <dbReference type="Proteomes" id="UP000019666"/>
    </source>
</evidence>
<keyword evidence="1" id="KW-0732">Signal</keyword>
<dbReference type="HOGENOM" id="CLU_2070815_0_0_5"/>
<evidence type="ECO:0000313" key="2">
    <source>
        <dbReference type="EMBL" id="EYD71602.1"/>
    </source>
</evidence>
<dbReference type="InterPro" id="IPR006311">
    <property type="entry name" value="TAT_signal"/>
</dbReference>
<dbReference type="Proteomes" id="UP000019666">
    <property type="component" value="Unassembled WGS sequence"/>
</dbReference>
<dbReference type="STRING" id="442562.Rumeso_05003"/>
<dbReference type="AlphaFoldDB" id="A0A017HAV0"/>
<reference evidence="2 3" key="1">
    <citation type="submission" date="2013-02" db="EMBL/GenBank/DDBJ databases">
        <authorList>
            <person name="Fiebig A."/>
            <person name="Goeker M."/>
            <person name="Klenk H.-P.P."/>
        </authorList>
    </citation>
    <scope>NUCLEOTIDE SEQUENCE [LARGE SCALE GENOMIC DNA]</scope>
    <source>
        <strain evidence="2 3">DSM 19309</strain>
    </source>
</reference>
<proteinExistence type="predicted"/>
<dbReference type="OrthoDB" id="7779120at2"/>
<dbReference type="PROSITE" id="PS51318">
    <property type="entry name" value="TAT"/>
    <property type="match status" value="1"/>
</dbReference>
<protein>
    <recommendedName>
        <fullName evidence="4">Twin-arginine translocation pathway signal</fullName>
    </recommendedName>
</protein>
<keyword evidence="3" id="KW-1185">Reference proteome</keyword>
<feature type="signal peptide" evidence="1">
    <location>
        <begin position="1"/>
        <end position="29"/>
    </location>
</feature>
<feature type="chain" id="PRO_5001492965" description="Twin-arginine translocation pathway signal" evidence="1">
    <location>
        <begin position="30"/>
        <end position="129"/>
    </location>
</feature>
<name>A0A017HAV0_9RHOB</name>
<sequence>MTATHTSRRNMLKGAAMLTAIPVAVSASAIPFFDAGDEADTPVMQLYRRWRAYRDWLNGPETREVSEDEFNRLVDALDPMEREMEGLPVQNMTDLAAKVLCLTGDGEMLLDERGPHPFASECRALLKEG</sequence>
<dbReference type="EMBL" id="AOSK01000136">
    <property type="protein sequence ID" value="EYD71602.1"/>
    <property type="molecule type" value="Genomic_DNA"/>
</dbReference>
<accession>A0A017HAV0</accession>
<evidence type="ECO:0000256" key="1">
    <source>
        <dbReference type="SAM" id="SignalP"/>
    </source>
</evidence>
<dbReference type="RefSeq" id="WP_037284421.1">
    <property type="nucleotide sequence ID" value="NZ_KK088637.1"/>
</dbReference>
<gene>
    <name evidence="2" type="ORF">Rumeso_05003</name>
</gene>